<dbReference type="OrthoDB" id="1183224at2759"/>
<organism evidence="2 3">
    <name type="scientific">Protopolystoma xenopodis</name>
    <dbReference type="NCBI Taxonomy" id="117903"/>
    <lineage>
        <taxon>Eukaryota</taxon>
        <taxon>Metazoa</taxon>
        <taxon>Spiralia</taxon>
        <taxon>Lophotrochozoa</taxon>
        <taxon>Platyhelminthes</taxon>
        <taxon>Monogenea</taxon>
        <taxon>Polyopisthocotylea</taxon>
        <taxon>Polystomatidea</taxon>
        <taxon>Polystomatidae</taxon>
        <taxon>Protopolystoma</taxon>
    </lineage>
</organism>
<dbReference type="AlphaFoldDB" id="A0A3S5FDH8"/>
<protein>
    <submittedName>
        <fullName evidence="2">Uncharacterized protein</fullName>
    </submittedName>
</protein>
<dbReference type="Gene3D" id="1.25.10.10">
    <property type="entry name" value="Leucine-rich Repeat Variant"/>
    <property type="match status" value="1"/>
</dbReference>
<dbReference type="EMBL" id="CAAALY010039321">
    <property type="protein sequence ID" value="VEL18921.1"/>
    <property type="molecule type" value="Genomic_DNA"/>
</dbReference>
<feature type="region of interest" description="Disordered" evidence="1">
    <location>
        <begin position="1"/>
        <end position="40"/>
    </location>
</feature>
<sequence>MLPLATDVHDSGPVATRAHRLTSTSSNGEQPDDELMPSRACSRSSHLIPPLHQRSLSQDFSGLPTSPWRGENLLQFTLDCFCRLAEEPRLRSALAVCLPRELRTRFFSVVFPNCCLVDVWLERLWLALRLPPPPAIREMADARRTCRLSPSRSGSEFARGKTTQPTGSEESNRRTIGLLRPS</sequence>
<feature type="region of interest" description="Disordered" evidence="1">
    <location>
        <begin position="147"/>
        <end position="182"/>
    </location>
</feature>
<evidence type="ECO:0000256" key="1">
    <source>
        <dbReference type="SAM" id="MobiDB-lite"/>
    </source>
</evidence>
<comment type="caution">
    <text evidence="2">The sequence shown here is derived from an EMBL/GenBank/DDBJ whole genome shotgun (WGS) entry which is preliminary data.</text>
</comment>
<dbReference type="InterPro" id="IPR011989">
    <property type="entry name" value="ARM-like"/>
</dbReference>
<accession>A0A3S5FDH8</accession>
<dbReference type="Proteomes" id="UP000784294">
    <property type="component" value="Unassembled WGS sequence"/>
</dbReference>
<name>A0A3S5FDH8_9PLAT</name>
<keyword evidence="3" id="KW-1185">Reference proteome</keyword>
<evidence type="ECO:0000313" key="2">
    <source>
        <dbReference type="EMBL" id="VEL18921.1"/>
    </source>
</evidence>
<evidence type="ECO:0000313" key="3">
    <source>
        <dbReference type="Proteomes" id="UP000784294"/>
    </source>
</evidence>
<proteinExistence type="predicted"/>
<gene>
    <name evidence="2" type="ORF">PXEA_LOCUS12361</name>
</gene>
<reference evidence="2" key="1">
    <citation type="submission" date="2018-11" db="EMBL/GenBank/DDBJ databases">
        <authorList>
            <consortium name="Pathogen Informatics"/>
        </authorList>
    </citation>
    <scope>NUCLEOTIDE SEQUENCE</scope>
</reference>